<dbReference type="KEGG" id="fmu:J7337_006407"/>
<evidence type="ECO:0000313" key="4">
    <source>
        <dbReference type="Proteomes" id="UP000827133"/>
    </source>
</evidence>
<name>A0A9P8DF88_9HYPO</name>
<dbReference type="GO" id="GO:0005507">
    <property type="term" value="F:copper ion binding"/>
    <property type="evidence" value="ECO:0007669"/>
    <property type="project" value="InterPro"/>
</dbReference>
<proteinExistence type="predicted"/>
<dbReference type="SUPFAM" id="SSF49998">
    <property type="entry name" value="Amine oxidase catalytic domain"/>
    <property type="match status" value="1"/>
</dbReference>
<dbReference type="GO" id="GO:0008131">
    <property type="term" value="F:primary methylamine oxidase activity"/>
    <property type="evidence" value="ECO:0007669"/>
    <property type="project" value="InterPro"/>
</dbReference>
<sequence>MKAVKSFIKTEDDGKINWSPNGGAMYAVVNKDEKNPYASGVAYLTVQNSSITGKAAHHTTHHLYVTRQKDNETYAAGAYNSLTPEDPQVDFDKYFNGESLDQEDIVVWFNLGMHHMPHTGDLPNTVFSTAHSSMLIEPMNYLLGDPSQASSQQVLIKTTDGKPEITRYGAKEATCPVDLAQLNPDLSNYSNSVSVLKYPFDSSKPDRVKDLYDLKGVKSSRGNRAWYNLYPAANKTAPAIQNLIDAGAVIVGTQKLSQFANGENPTADWVSYLAPFNPRGDGYQGPSSSSSGAGASIASYPWLDLAVGSDTGGSIRGPAGVSGVFGNRPTHGLVSLDNVMPLSPKMDTAGFLTRDPEMWGAAQAAMYKKNYTMFSKEIVKYPRTVYTAGFPANDTPEGAILHQFANDLADFLVTNVTEYNISEKWDSTGPESVRNTPLTELLNVTYAALITKQQIALVKEPFFKDYAAAHDGRTPYVDPAPSARWAWGESQPDSILNDAIHNKTIFMDWFNHAVLPKDKDSQRCSSSILLYTQGPGIFSRRDVYLDPPSVPFGWSLSRISIFSEAPDSVYPIGEVSQFSEITGRNESLPVSVNIMVARGCDGLVPRLAEDLVGLGLLKIPKTGGSMSGGSILF</sequence>
<dbReference type="GO" id="GO:0048038">
    <property type="term" value="F:quinone binding"/>
    <property type="evidence" value="ECO:0007669"/>
    <property type="project" value="InterPro"/>
</dbReference>
<dbReference type="InterPro" id="IPR036460">
    <property type="entry name" value="Cu_amine_oxidase_C_sf"/>
</dbReference>
<dbReference type="Gene3D" id="2.70.98.20">
    <property type="entry name" value="Copper amine oxidase, catalytic domain"/>
    <property type="match status" value="1"/>
</dbReference>
<organism evidence="3 4">
    <name type="scientific">Fusarium musae</name>
    <dbReference type="NCBI Taxonomy" id="1042133"/>
    <lineage>
        <taxon>Eukaryota</taxon>
        <taxon>Fungi</taxon>
        <taxon>Dikarya</taxon>
        <taxon>Ascomycota</taxon>
        <taxon>Pezizomycotina</taxon>
        <taxon>Sordariomycetes</taxon>
        <taxon>Hypocreomycetidae</taxon>
        <taxon>Hypocreales</taxon>
        <taxon>Nectriaceae</taxon>
        <taxon>Fusarium</taxon>
    </lineage>
</organism>
<evidence type="ECO:0000259" key="1">
    <source>
        <dbReference type="Pfam" id="PF01179"/>
    </source>
</evidence>
<dbReference type="SUPFAM" id="SSF75304">
    <property type="entry name" value="Amidase signature (AS) enzymes"/>
    <property type="match status" value="1"/>
</dbReference>
<feature type="domain" description="Amidase" evidence="2">
    <location>
        <begin position="208"/>
        <end position="355"/>
    </location>
</feature>
<dbReference type="Pfam" id="PF01179">
    <property type="entry name" value="Cu_amine_oxid"/>
    <property type="match status" value="1"/>
</dbReference>
<dbReference type="GO" id="GO:0009308">
    <property type="term" value="P:amine metabolic process"/>
    <property type="evidence" value="ECO:0007669"/>
    <property type="project" value="InterPro"/>
</dbReference>
<dbReference type="PANTHER" id="PTHR46310">
    <property type="entry name" value="AMIDASE 1"/>
    <property type="match status" value="1"/>
</dbReference>
<dbReference type="RefSeq" id="XP_044679728.1">
    <property type="nucleotide sequence ID" value="XM_044824071.1"/>
</dbReference>
<evidence type="ECO:0000259" key="2">
    <source>
        <dbReference type="Pfam" id="PF01425"/>
    </source>
</evidence>
<dbReference type="Proteomes" id="UP000827133">
    <property type="component" value="Unassembled WGS sequence"/>
</dbReference>
<dbReference type="AlphaFoldDB" id="A0A9P8DF88"/>
<dbReference type="EMBL" id="JAHBCI010000005">
    <property type="protein sequence ID" value="KAG9500728.1"/>
    <property type="molecule type" value="Genomic_DNA"/>
</dbReference>
<dbReference type="Pfam" id="PF01425">
    <property type="entry name" value="Amidase"/>
    <property type="match status" value="1"/>
</dbReference>
<gene>
    <name evidence="3" type="ORF">J7337_006407</name>
</gene>
<feature type="domain" description="Copper amine oxidase catalytic" evidence="1">
    <location>
        <begin position="1"/>
        <end position="147"/>
    </location>
</feature>
<reference evidence="3" key="1">
    <citation type="journal article" date="2021" name="Mol. Plant Microbe Interact.">
        <title>Telomere to telomere genome assembly of Fusarium musae F31, causal agent of crown rot disease of banana.</title>
        <authorList>
            <person name="Degradi L."/>
            <person name="Tava V."/>
            <person name="Kunova A."/>
            <person name="Cortesi P."/>
            <person name="Saracchi M."/>
            <person name="Pasquali M."/>
        </authorList>
    </citation>
    <scope>NUCLEOTIDE SEQUENCE</scope>
    <source>
        <strain evidence="3">F31</strain>
    </source>
</reference>
<accession>A0A9P8DF88</accession>
<dbReference type="PANTHER" id="PTHR46310:SF7">
    <property type="entry name" value="AMIDASE 1"/>
    <property type="match status" value="1"/>
</dbReference>
<dbReference type="InterPro" id="IPR023631">
    <property type="entry name" value="Amidase_dom"/>
</dbReference>
<dbReference type="InterPro" id="IPR015798">
    <property type="entry name" value="Cu_amine_oxidase_C"/>
</dbReference>
<dbReference type="Gene3D" id="3.90.1300.10">
    <property type="entry name" value="Amidase signature (AS) domain"/>
    <property type="match status" value="1"/>
</dbReference>
<keyword evidence="4" id="KW-1185">Reference proteome</keyword>
<protein>
    <recommendedName>
        <fullName evidence="5">Amine oxidase</fullName>
    </recommendedName>
</protein>
<evidence type="ECO:0000313" key="3">
    <source>
        <dbReference type="EMBL" id="KAG9500728.1"/>
    </source>
</evidence>
<dbReference type="InterPro" id="IPR036928">
    <property type="entry name" value="AS_sf"/>
</dbReference>
<comment type="caution">
    <text evidence="3">The sequence shown here is derived from an EMBL/GenBank/DDBJ whole genome shotgun (WGS) entry which is preliminary data.</text>
</comment>
<dbReference type="GeneID" id="68314263"/>
<evidence type="ECO:0008006" key="5">
    <source>
        <dbReference type="Google" id="ProtNLM"/>
    </source>
</evidence>